<dbReference type="OrthoDB" id="7791409at2"/>
<sequence>MSPSRSFLASTAFGLSLAATTASADLTSAEVWGDWREYLEGMGYSVTANETTSGDTLSVADIVVQINGGPDIKEMSISMGSVDFVQGGDGTVEVVMPTTLPIEINISPESTERPAKIALNYSQSGQRMLVSGDPKAMEYDYSAETFGLDLTSLTIDGTAFNQDTAKFSLTGNSITSLTKVSVAETRSYDQSIKWGDIAYDLFFKSPDSVEAMTVNTVAKNLDFSGISTIPADGMDMSQEMAAMLASGFGFKGNFTTQGTETKMEITSEDGTSKIKTGSGSSAFAVSMGAEGIHYDVEASGVQIGGQLAGVPFPLFMEMENSGFELAMPVLKSDDPQDVSLALNMTNLSMSDIIWALFDPSSQLPRDPATIAVDLSGKVKVLVDTFAPEAVQEMVKRGETAGELEALKIERILVDAVGAKVDATGDLTFDNSDKTTLPGFPKPVGDININLSGANALIDKLVAMGMLPPEQVMGARMMMGVFAVPGDAPDTLKSKIEFNEEGHILANGQRLK</sequence>
<dbReference type="STRING" id="1300350.Z948_1393"/>
<evidence type="ECO:0008006" key="4">
    <source>
        <dbReference type="Google" id="ProtNLM"/>
    </source>
</evidence>
<evidence type="ECO:0000256" key="1">
    <source>
        <dbReference type="SAM" id="SignalP"/>
    </source>
</evidence>
<organism evidence="2 3">
    <name type="scientific">Sulfitobacter donghicola DSW-25 = KCTC 12864 = JCM 14565</name>
    <dbReference type="NCBI Taxonomy" id="1300350"/>
    <lineage>
        <taxon>Bacteria</taxon>
        <taxon>Pseudomonadati</taxon>
        <taxon>Pseudomonadota</taxon>
        <taxon>Alphaproteobacteria</taxon>
        <taxon>Rhodobacterales</taxon>
        <taxon>Roseobacteraceae</taxon>
        <taxon>Sulfitobacter</taxon>
    </lineage>
</organism>
<feature type="signal peptide" evidence="1">
    <location>
        <begin position="1"/>
        <end position="24"/>
    </location>
</feature>
<feature type="chain" id="PRO_5001689801" description="DUF2125 domain-containing protein" evidence="1">
    <location>
        <begin position="25"/>
        <end position="511"/>
    </location>
</feature>
<evidence type="ECO:0000313" key="3">
    <source>
        <dbReference type="Proteomes" id="UP000027734"/>
    </source>
</evidence>
<dbReference type="RefSeq" id="WP_025058806.1">
    <property type="nucleotide sequence ID" value="NZ_JAMC01000001.1"/>
</dbReference>
<proteinExistence type="predicted"/>
<accession>A0A073IKZ7</accession>
<gene>
    <name evidence="2" type="ORF">DSW25_00525</name>
</gene>
<dbReference type="AlphaFoldDB" id="A0A073IKZ7"/>
<reference evidence="2 3" key="1">
    <citation type="submission" date="2014-01" db="EMBL/GenBank/DDBJ databases">
        <title>Sulfitobacter donghicola JCM 14565 Genome Sequencing.</title>
        <authorList>
            <person name="Lai Q."/>
            <person name="Hong Z."/>
        </authorList>
    </citation>
    <scope>NUCLEOTIDE SEQUENCE [LARGE SCALE GENOMIC DNA]</scope>
    <source>
        <strain evidence="2 3">JCM 14565</strain>
    </source>
</reference>
<comment type="caution">
    <text evidence="2">The sequence shown here is derived from an EMBL/GenBank/DDBJ whole genome shotgun (WGS) entry which is preliminary data.</text>
</comment>
<protein>
    <recommendedName>
        <fullName evidence="4">DUF2125 domain-containing protein</fullName>
    </recommendedName>
</protein>
<dbReference type="EMBL" id="JAMC01000001">
    <property type="protein sequence ID" value="KEJ90439.1"/>
    <property type="molecule type" value="Genomic_DNA"/>
</dbReference>
<keyword evidence="3" id="KW-1185">Reference proteome</keyword>
<evidence type="ECO:0000313" key="2">
    <source>
        <dbReference type="EMBL" id="KEJ90439.1"/>
    </source>
</evidence>
<dbReference type="InterPro" id="IPR018666">
    <property type="entry name" value="DUF2125"/>
</dbReference>
<dbReference type="eggNOG" id="COG2982">
    <property type="taxonomic scope" value="Bacteria"/>
</dbReference>
<dbReference type="Proteomes" id="UP000027734">
    <property type="component" value="Unassembled WGS sequence"/>
</dbReference>
<name>A0A073IKZ7_9RHOB</name>
<keyword evidence="1" id="KW-0732">Signal</keyword>
<dbReference type="Pfam" id="PF09898">
    <property type="entry name" value="DUF2125"/>
    <property type="match status" value="1"/>
</dbReference>